<dbReference type="AlphaFoldDB" id="A0A1M6WFP2"/>
<protein>
    <submittedName>
        <fullName evidence="2">Cytochrome C biogenesis protein transmembrane region</fullName>
    </submittedName>
</protein>
<organism evidence="2 3">
    <name type="scientific">Alicyclobacillus tolerans</name>
    <dbReference type="NCBI Taxonomy" id="90970"/>
    <lineage>
        <taxon>Bacteria</taxon>
        <taxon>Bacillati</taxon>
        <taxon>Bacillota</taxon>
        <taxon>Bacilli</taxon>
        <taxon>Bacillales</taxon>
        <taxon>Alicyclobacillaceae</taxon>
        <taxon>Alicyclobacillus</taxon>
    </lineage>
</organism>
<evidence type="ECO:0000313" key="2">
    <source>
        <dbReference type="EMBL" id="SHK92479.1"/>
    </source>
</evidence>
<proteinExistence type="predicted"/>
<dbReference type="InterPro" id="IPR051790">
    <property type="entry name" value="Cytochrome_c-biogenesis_DsbD"/>
</dbReference>
<evidence type="ECO:0000313" key="3">
    <source>
        <dbReference type="Proteomes" id="UP000184016"/>
    </source>
</evidence>
<dbReference type="RefSeq" id="WP_072875079.1">
    <property type="nucleotide sequence ID" value="NZ_FRAF01000027.1"/>
</dbReference>
<dbReference type="PANTHER" id="PTHR31272:SF4">
    <property type="entry name" value="CYTOCHROME C-TYPE BIOGENESIS PROTEIN HI_1454-RELATED"/>
    <property type="match status" value="1"/>
</dbReference>
<keyword evidence="3" id="KW-1185">Reference proteome</keyword>
<dbReference type="PANTHER" id="PTHR31272">
    <property type="entry name" value="CYTOCHROME C-TYPE BIOGENESIS PROTEIN HI_1454-RELATED"/>
    <property type="match status" value="1"/>
</dbReference>
<evidence type="ECO:0000256" key="1">
    <source>
        <dbReference type="SAM" id="Phobius"/>
    </source>
</evidence>
<reference evidence="3" key="1">
    <citation type="submission" date="2016-11" db="EMBL/GenBank/DDBJ databases">
        <authorList>
            <person name="Varghese N."/>
            <person name="Submissions S."/>
        </authorList>
    </citation>
    <scope>NUCLEOTIDE SEQUENCE [LARGE SCALE GENOMIC DNA]</scope>
    <source>
        <strain evidence="3">USBA-503</strain>
    </source>
</reference>
<dbReference type="EMBL" id="FRAF01000027">
    <property type="protein sequence ID" value="SHK92479.1"/>
    <property type="molecule type" value="Genomic_DNA"/>
</dbReference>
<feature type="transmembrane region" description="Helical" evidence="1">
    <location>
        <begin position="30"/>
        <end position="57"/>
    </location>
</feature>
<keyword evidence="1" id="KW-0472">Membrane</keyword>
<feature type="transmembrane region" description="Helical" evidence="1">
    <location>
        <begin position="69"/>
        <end position="89"/>
    </location>
</feature>
<dbReference type="STRING" id="1830138.SAMN05443507_12728"/>
<keyword evidence="1 2" id="KW-0812">Transmembrane</keyword>
<name>A0A1M6WFP2_9BACL</name>
<feature type="transmembrane region" description="Helical" evidence="1">
    <location>
        <begin position="101"/>
        <end position="122"/>
    </location>
</feature>
<sequence length="131" mass="14607">MLAGRGFELNTVKYTGGLGKRIKVGSAWSMFTYGIFFAIASIGCTFPVFLMLVSQSIMFGKFEQGLSHFVLYALGMGLVVVTISVLALISKTYLVKRLRQILPWVTRISAIMIMSAGLYVIYDWLFGHHLI</sequence>
<accession>A0A1M6WFP2</accession>
<keyword evidence="1" id="KW-1133">Transmembrane helix</keyword>
<dbReference type="Proteomes" id="UP000184016">
    <property type="component" value="Unassembled WGS sequence"/>
</dbReference>
<gene>
    <name evidence="2" type="ORF">SAMN05443507_12728</name>
</gene>